<dbReference type="Gene3D" id="1.10.10.10">
    <property type="entry name" value="Winged helix-like DNA-binding domain superfamily/Winged helix DNA-binding domain"/>
    <property type="match status" value="1"/>
</dbReference>
<dbReference type="GO" id="GO:0006355">
    <property type="term" value="P:regulation of DNA-templated transcription"/>
    <property type="evidence" value="ECO:0007669"/>
    <property type="project" value="InterPro"/>
</dbReference>
<accession>A0A9D7T8Z9</accession>
<dbReference type="PANTHER" id="PTHR44688:SF16">
    <property type="entry name" value="DNA-BINDING TRANSCRIPTIONAL ACTIVATOR DEVR_DOSR"/>
    <property type="match status" value="1"/>
</dbReference>
<dbReference type="PANTHER" id="PTHR44688">
    <property type="entry name" value="DNA-BINDING TRANSCRIPTIONAL ACTIVATOR DEVR_DOSR"/>
    <property type="match status" value="1"/>
</dbReference>
<name>A0A9D7T8Z9_9MICO</name>
<keyword evidence="2" id="KW-0238">DNA-binding</keyword>
<dbReference type="InterPro" id="IPR036388">
    <property type="entry name" value="WH-like_DNA-bd_sf"/>
</dbReference>
<dbReference type="Proteomes" id="UP000886632">
    <property type="component" value="Unassembled WGS sequence"/>
</dbReference>
<evidence type="ECO:0000313" key="5">
    <source>
        <dbReference type="EMBL" id="MBL0003114.1"/>
    </source>
</evidence>
<dbReference type="InterPro" id="IPR000792">
    <property type="entry name" value="Tscrpt_reg_LuxR_C"/>
</dbReference>
<reference evidence="5" key="1">
    <citation type="submission" date="2020-10" db="EMBL/GenBank/DDBJ databases">
        <title>Connecting structure to function with the recovery of over 1000 high-quality activated sludge metagenome-assembled genomes encoding full-length rRNA genes using long-read sequencing.</title>
        <authorList>
            <person name="Singleton C.M."/>
            <person name="Petriglieri F."/>
            <person name="Kristensen J.M."/>
            <person name="Kirkegaard R.H."/>
            <person name="Michaelsen T.Y."/>
            <person name="Andersen M.H."/>
            <person name="Karst S.M."/>
            <person name="Dueholm M.S."/>
            <person name="Nielsen P.H."/>
            <person name="Albertsen M."/>
        </authorList>
    </citation>
    <scope>NUCLEOTIDE SEQUENCE</scope>
    <source>
        <strain evidence="5">Ribe_18-Q3-R11-54_MAXAC.001</strain>
    </source>
</reference>
<sequence>MTVQPLLTGAHLADAQIERILTSSRPTRAQVIGPAGSGKTAALEFVRDGLDDRGVETHTFGAEVDIAAIPAEAVLIVDDLHLIDEEGAAPITERAHTPGAGLVVALRPGPVGEHVRTIERLLQRSSPPIILGEVSATEVDAHLRAQGRPASCACIEDILDLTGGAAWLVTFALSHDHVAECRGRTDHLALRRDLQNQVLQRVATLDAPLRRFIEQLSLGTDPGRPPDGHAEALDELVLLGHAEGLLFRNGRMVPAVRTAMRSSVTHRWGSTDSTSLAEEITRGCLEDDDSIELLLDGVRDPRVGDAIAVRADELRDDRPDHADRLYRVALRAGTRSSDLAQRRARAAWAAGDLDRTGLLVDEAITKASSPADAGLADLAASVLAARDLMAMAARVYGSRTYEGATAVRAEIAHIGSGHLEPHRAPVVLPDDQGVSSQLDVALYLLHRGLRSSLGRTPSPTALSDLVRASELYTASGTACPTPELPAVIAASVALGSGDLATARQVLDDAVTGGQGRQWARRRLLLWQGLVAIQAERPDAARRAYTLAQQESAPVGARDARLGHILEVTLARRFGDLAALQASWADVRGAVAHPDVDLYTIFPLATLVGAAARLGDSTTLAAHLQLGLDLLDRLGSPPLWSTHLWWAGVQQGILLNTPDALAPFAKALVGAADRSPLAATMASAGGVWVQVLAGKVDPDAVEDAARALGSAGLAWDGGRLAAHGARRSTDRRVSARLLSCARDLHPKESTSAAVTQPETAGVAAVGAESELSEREREVARLILKGKTYVEIGEAIFISPRTVEHHVAHMRRRLEAGSRSDLIAKLRLALGATQDFARESPNRAVRV</sequence>
<gene>
    <name evidence="5" type="ORF">IPP00_03710</name>
</gene>
<dbReference type="PROSITE" id="PS00622">
    <property type="entry name" value="HTH_LUXR_1"/>
    <property type="match status" value="1"/>
</dbReference>
<dbReference type="SMART" id="SM00421">
    <property type="entry name" value="HTH_LUXR"/>
    <property type="match status" value="1"/>
</dbReference>
<protein>
    <submittedName>
        <fullName evidence="5">Helix-turn-helix transcriptional regulator</fullName>
    </submittedName>
</protein>
<evidence type="ECO:0000313" key="6">
    <source>
        <dbReference type="Proteomes" id="UP000886632"/>
    </source>
</evidence>
<dbReference type="EMBL" id="JADKGK010000009">
    <property type="protein sequence ID" value="MBL0003114.1"/>
    <property type="molecule type" value="Genomic_DNA"/>
</dbReference>
<dbReference type="Pfam" id="PF00196">
    <property type="entry name" value="GerE"/>
    <property type="match status" value="1"/>
</dbReference>
<keyword evidence="3" id="KW-0804">Transcription</keyword>
<dbReference type="PROSITE" id="PS50043">
    <property type="entry name" value="HTH_LUXR_2"/>
    <property type="match status" value="1"/>
</dbReference>
<feature type="domain" description="HTH luxR-type" evidence="4">
    <location>
        <begin position="763"/>
        <end position="828"/>
    </location>
</feature>
<dbReference type="GO" id="GO:0003677">
    <property type="term" value="F:DNA binding"/>
    <property type="evidence" value="ECO:0007669"/>
    <property type="project" value="UniProtKB-KW"/>
</dbReference>
<evidence type="ECO:0000256" key="1">
    <source>
        <dbReference type="ARBA" id="ARBA00023015"/>
    </source>
</evidence>
<dbReference type="SUPFAM" id="SSF46894">
    <property type="entry name" value="C-terminal effector domain of the bipartite response regulators"/>
    <property type="match status" value="1"/>
</dbReference>
<evidence type="ECO:0000259" key="4">
    <source>
        <dbReference type="PROSITE" id="PS50043"/>
    </source>
</evidence>
<keyword evidence="1" id="KW-0805">Transcription regulation</keyword>
<dbReference type="InterPro" id="IPR016032">
    <property type="entry name" value="Sig_transdc_resp-reg_C-effctor"/>
</dbReference>
<dbReference type="CDD" id="cd06170">
    <property type="entry name" value="LuxR_C_like"/>
    <property type="match status" value="1"/>
</dbReference>
<dbReference type="AlphaFoldDB" id="A0A9D7T8Z9"/>
<organism evidence="5 6">
    <name type="scientific">Candidatus Phosphoribacter hodrii</name>
    <dbReference type="NCBI Taxonomy" id="2953743"/>
    <lineage>
        <taxon>Bacteria</taxon>
        <taxon>Bacillati</taxon>
        <taxon>Actinomycetota</taxon>
        <taxon>Actinomycetes</taxon>
        <taxon>Micrococcales</taxon>
        <taxon>Dermatophilaceae</taxon>
        <taxon>Candidatus Phosphoribacter</taxon>
    </lineage>
</organism>
<dbReference type="PRINTS" id="PR00038">
    <property type="entry name" value="HTHLUXR"/>
</dbReference>
<evidence type="ECO:0000256" key="2">
    <source>
        <dbReference type="ARBA" id="ARBA00023125"/>
    </source>
</evidence>
<proteinExistence type="predicted"/>
<evidence type="ECO:0000256" key="3">
    <source>
        <dbReference type="ARBA" id="ARBA00023163"/>
    </source>
</evidence>
<comment type="caution">
    <text evidence="5">The sequence shown here is derived from an EMBL/GenBank/DDBJ whole genome shotgun (WGS) entry which is preliminary data.</text>
</comment>